<dbReference type="EMBL" id="LR590463">
    <property type="protein sequence ID" value="VTP61000.1"/>
    <property type="molecule type" value="Genomic_DNA"/>
</dbReference>
<accession>A0A4U9HB76</accession>
<gene>
    <name evidence="1" type="ORF">NCTC12971_01507</name>
</gene>
<proteinExistence type="predicted"/>
<reference evidence="1 2" key="1">
    <citation type="submission" date="2019-05" db="EMBL/GenBank/DDBJ databases">
        <authorList>
            <consortium name="Pathogen Informatics"/>
        </authorList>
    </citation>
    <scope>NUCLEOTIDE SEQUENCE [LARGE SCALE GENOMIC DNA]</scope>
    <source>
        <strain evidence="1 2">NCTC12971</strain>
    </source>
</reference>
<protein>
    <submittedName>
        <fullName evidence="1">Uncharacterized protein</fullName>
    </submittedName>
</protein>
<dbReference type="Proteomes" id="UP000307968">
    <property type="component" value="Chromosome"/>
</dbReference>
<organism evidence="1 2">
    <name type="scientific">Serratia rubidaea</name>
    <name type="common">Serratia marinorubra</name>
    <dbReference type="NCBI Taxonomy" id="61652"/>
    <lineage>
        <taxon>Bacteria</taxon>
        <taxon>Pseudomonadati</taxon>
        <taxon>Pseudomonadota</taxon>
        <taxon>Gammaproteobacteria</taxon>
        <taxon>Enterobacterales</taxon>
        <taxon>Yersiniaceae</taxon>
        <taxon>Serratia</taxon>
    </lineage>
</organism>
<evidence type="ECO:0000313" key="1">
    <source>
        <dbReference type="EMBL" id="VTP61000.1"/>
    </source>
</evidence>
<name>A0A4U9HB76_SERRU</name>
<sequence>MRATADGADKVERVDILVIRQRRALDLDQHIDRHALRRLRRLASCTSRPARVTHRLPQATMPPEHTLMPASRHVVQRIQTLLIAAGGDDVAVDSGEVSRLWLVVVQPASASRPALDSFQRASVMQVSSPSPSRPAPSCCRYGIFALVRVFPRRAHAETRGAGGFRLARRIQHLLHLASGAPLPARFYYRELCGQYLQSFRAGAGLNRQQRTDLHLARGQNGGGCTVCASNNSSSSGLSNRAWLAPLSSKYVGHYGVSKTEKSVVSLDIVDILSTIL</sequence>
<dbReference type="AlphaFoldDB" id="A0A4U9HB76"/>
<evidence type="ECO:0000313" key="2">
    <source>
        <dbReference type="Proteomes" id="UP000307968"/>
    </source>
</evidence>